<gene>
    <name evidence="2" type="ORF">P7K49_021074</name>
</gene>
<name>A0ABQ9USC3_SAGOE</name>
<comment type="caution">
    <text evidence="2">The sequence shown here is derived from an EMBL/GenBank/DDBJ whole genome shotgun (WGS) entry which is preliminary data.</text>
</comment>
<accession>A0ABQ9USC3</accession>
<feature type="region of interest" description="Disordered" evidence="1">
    <location>
        <begin position="1"/>
        <end position="41"/>
    </location>
</feature>
<feature type="compositionally biased region" description="Low complexity" evidence="1">
    <location>
        <begin position="1"/>
        <end position="18"/>
    </location>
</feature>
<evidence type="ECO:0000256" key="1">
    <source>
        <dbReference type="SAM" id="MobiDB-lite"/>
    </source>
</evidence>
<dbReference type="Proteomes" id="UP001266305">
    <property type="component" value="Unassembled WGS sequence"/>
</dbReference>
<reference evidence="2 3" key="1">
    <citation type="submission" date="2023-05" db="EMBL/GenBank/DDBJ databases">
        <title>B98-5 Cell Line De Novo Hybrid Assembly: An Optical Mapping Approach.</title>
        <authorList>
            <person name="Kananen K."/>
            <person name="Auerbach J.A."/>
            <person name="Kautto E."/>
            <person name="Blachly J.S."/>
        </authorList>
    </citation>
    <scope>NUCLEOTIDE SEQUENCE [LARGE SCALE GENOMIC DNA]</scope>
    <source>
        <strain evidence="2">B95-8</strain>
        <tissue evidence="2">Cell line</tissue>
    </source>
</reference>
<dbReference type="EMBL" id="JASSZA010000010">
    <property type="protein sequence ID" value="KAK2099726.1"/>
    <property type="molecule type" value="Genomic_DNA"/>
</dbReference>
<feature type="non-terminal residue" evidence="2">
    <location>
        <position position="1"/>
    </location>
</feature>
<keyword evidence="3" id="KW-1185">Reference proteome</keyword>
<evidence type="ECO:0000313" key="3">
    <source>
        <dbReference type="Proteomes" id="UP001266305"/>
    </source>
</evidence>
<evidence type="ECO:0000313" key="2">
    <source>
        <dbReference type="EMBL" id="KAK2099726.1"/>
    </source>
</evidence>
<proteinExistence type="predicted"/>
<feature type="non-terminal residue" evidence="2">
    <location>
        <position position="59"/>
    </location>
</feature>
<sequence length="59" mass="6605">LSPWQSSQLPPLLPEFSSHTGKVETQKTGEPQAGSLGLQGRREVRELELEMPERLNVHV</sequence>
<organism evidence="2 3">
    <name type="scientific">Saguinus oedipus</name>
    <name type="common">Cotton-top tamarin</name>
    <name type="synonym">Oedipomidas oedipus</name>
    <dbReference type="NCBI Taxonomy" id="9490"/>
    <lineage>
        <taxon>Eukaryota</taxon>
        <taxon>Metazoa</taxon>
        <taxon>Chordata</taxon>
        <taxon>Craniata</taxon>
        <taxon>Vertebrata</taxon>
        <taxon>Euteleostomi</taxon>
        <taxon>Mammalia</taxon>
        <taxon>Eutheria</taxon>
        <taxon>Euarchontoglires</taxon>
        <taxon>Primates</taxon>
        <taxon>Haplorrhini</taxon>
        <taxon>Platyrrhini</taxon>
        <taxon>Cebidae</taxon>
        <taxon>Callitrichinae</taxon>
        <taxon>Saguinus</taxon>
    </lineage>
</organism>
<protein>
    <submittedName>
        <fullName evidence="2">Uncharacterized protein</fullName>
    </submittedName>
</protein>